<name>A0A517QVL8_9PLAN</name>
<dbReference type="Proteomes" id="UP000317318">
    <property type="component" value="Chromosome"/>
</dbReference>
<evidence type="ECO:0000313" key="1">
    <source>
        <dbReference type="EMBL" id="QDT35650.1"/>
    </source>
</evidence>
<accession>A0A517QVL8</accession>
<protein>
    <recommendedName>
        <fullName evidence="3">DUF721 domain-containing protein</fullName>
    </recommendedName>
</protein>
<reference evidence="1 2" key="1">
    <citation type="submission" date="2019-02" db="EMBL/GenBank/DDBJ databases">
        <title>Deep-cultivation of Planctomycetes and their phenomic and genomic characterization uncovers novel biology.</title>
        <authorList>
            <person name="Wiegand S."/>
            <person name="Jogler M."/>
            <person name="Boedeker C."/>
            <person name="Pinto D."/>
            <person name="Vollmers J."/>
            <person name="Rivas-Marin E."/>
            <person name="Kohn T."/>
            <person name="Peeters S.H."/>
            <person name="Heuer A."/>
            <person name="Rast P."/>
            <person name="Oberbeckmann S."/>
            <person name="Bunk B."/>
            <person name="Jeske O."/>
            <person name="Meyerdierks A."/>
            <person name="Storesund J.E."/>
            <person name="Kallscheuer N."/>
            <person name="Luecker S."/>
            <person name="Lage O.M."/>
            <person name="Pohl T."/>
            <person name="Merkel B.J."/>
            <person name="Hornburger P."/>
            <person name="Mueller R.-W."/>
            <person name="Bruemmer F."/>
            <person name="Labrenz M."/>
            <person name="Spormann A.M."/>
            <person name="Op den Camp H."/>
            <person name="Overmann J."/>
            <person name="Amann R."/>
            <person name="Jetten M.S.M."/>
            <person name="Mascher T."/>
            <person name="Medema M.H."/>
            <person name="Devos D.P."/>
            <person name="Kaster A.-K."/>
            <person name="Ovreas L."/>
            <person name="Rohde M."/>
            <person name="Galperin M.Y."/>
            <person name="Jogler C."/>
        </authorList>
    </citation>
    <scope>NUCLEOTIDE SEQUENCE [LARGE SCALE GENOMIC DNA]</scope>
    <source>
        <strain evidence="1 2">Pan189</strain>
    </source>
</reference>
<dbReference type="PANTHER" id="PTHR36456:SF1">
    <property type="entry name" value="UPF0232 PROTEIN SCO3875"/>
    <property type="match status" value="1"/>
</dbReference>
<dbReference type="AlphaFoldDB" id="A0A517QVL8"/>
<gene>
    <name evidence="1" type="ORF">Pan189_00030</name>
</gene>
<dbReference type="EMBL" id="CP036268">
    <property type="protein sequence ID" value="QDT35650.1"/>
    <property type="molecule type" value="Genomic_DNA"/>
</dbReference>
<evidence type="ECO:0000313" key="2">
    <source>
        <dbReference type="Proteomes" id="UP000317318"/>
    </source>
</evidence>
<evidence type="ECO:0008006" key="3">
    <source>
        <dbReference type="Google" id="ProtNLM"/>
    </source>
</evidence>
<keyword evidence="2" id="KW-1185">Reference proteome</keyword>
<proteinExistence type="predicted"/>
<sequence length="135" mass="15038">MSSCRYHGIDNAVDLQDRVKTDSVMRRRMSDSSRPQSLGEALSHLIQAKGIAKPNATAELSTAWRETAGERIASHSRVINVHRGILNVAVSSSALMGELSAYHRDPILEALNDKYEHLKIKGLKFRLRGDLRDDS</sequence>
<dbReference type="PANTHER" id="PTHR36456">
    <property type="entry name" value="UPF0232 PROTEIN SCO3875"/>
    <property type="match status" value="1"/>
</dbReference>
<dbReference type="OrthoDB" id="288111at2"/>
<dbReference type="Pfam" id="PF05258">
    <property type="entry name" value="DciA"/>
    <property type="match status" value="1"/>
</dbReference>
<organism evidence="1 2">
    <name type="scientific">Stratiformator vulcanicus</name>
    <dbReference type="NCBI Taxonomy" id="2527980"/>
    <lineage>
        <taxon>Bacteria</taxon>
        <taxon>Pseudomonadati</taxon>
        <taxon>Planctomycetota</taxon>
        <taxon>Planctomycetia</taxon>
        <taxon>Planctomycetales</taxon>
        <taxon>Planctomycetaceae</taxon>
        <taxon>Stratiformator</taxon>
    </lineage>
</organism>
<dbReference type="InterPro" id="IPR007922">
    <property type="entry name" value="DciA-like"/>
</dbReference>
<dbReference type="KEGG" id="svp:Pan189_00030"/>